<dbReference type="InterPro" id="IPR010994">
    <property type="entry name" value="RuvA_2-like"/>
</dbReference>
<dbReference type="SMART" id="SM00278">
    <property type="entry name" value="HhH1"/>
    <property type="match status" value="2"/>
</dbReference>
<dbReference type="SUPFAM" id="SSF47781">
    <property type="entry name" value="RuvA domain 2-like"/>
    <property type="match status" value="1"/>
</dbReference>
<organism evidence="2 3">
    <name type="scientific">Halomonas litopenaei</name>
    <dbReference type="NCBI Taxonomy" id="2109328"/>
    <lineage>
        <taxon>Bacteria</taxon>
        <taxon>Pseudomonadati</taxon>
        <taxon>Pseudomonadota</taxon>
        <taxon>Gammaproteobacteria</taxon>
        <taxon>Oceanospirillales</taxon>
        <taxon>Halomonadaceae</taxon>
        <taxon>Halomonas</taxon>
    </lineage>
</organism>
<dbReference type="NCBIfam" id="TIGR00426">
    <property type="entry name" value="competence protein ComEA helix-hairpin-helix repeat region"/>
    <property type="match status" value="1"/>
</dbReference>
<dbReference type="Gene3D" id="1.10.150.320">
    <property type="entry name" value="Photosystem II 12 kDa extrinsic protein"/>
    <property type="match status" value="1"/>
</dbReference>
<dbReference type="EMBL" id="PXNS01000006">
    <property type="protein sequence ID" value="PTL94488.1"/>
    <property type="molecule type" value="Genomic_DNA"/>
</dbReference>
<accession>A0ABX5IV89</accession>
<dbReference type="Pfam" id="PF12836">
    <property type="entry name" value="HHH_3"/>
    <property type="match status" value="1"/>
</dbReference>
<dbReference type="InterPro" id="IPR051675">
    <property type="entry name" value="Endo/Exo/Phosphatase_dom_1"/>
</dbReference>
<dbReference type="Proteomes" id="UP000241895">
    <property type="component" value="Unassembled WGS sequence"/>
</dbReference>
<gene>
    <name evidence="2" type="ORF">C6W88_13230</name>
</gene>
<proteinExistence type="predicted"/>
<reference evidence="2 3" key="1">
    <citation type="submission" date="2018-03" db="EMBL/GenBank/DDBJ databases">
        <authorList>
            <person name="Zhou J."/>
            <person name="Li X."/>
            <person name="Xue M."/>
            <person name="Yin J."/>
        </authorList>
    </citation>
    <scope>NUCLEOTIDE SEQUENCE [LARGE SCALE GENOMIC DNA]</scope>
    <source>
        <strain evidence="2 3">SYSU ZJ2214</strain>
    </source>
</reference>
<name>A0ABX5IV89_9GAMM</name>
<dbReference type="InterPro" id="IPR003583">
    <property type="entry name" value="Hlx-hairpin-Hlx_DNA-bd_motif"/>
</dbReference>
<feature type="domain" description="Helix-hairpin-helix DNA-binding motif class 1" evidence="1">
    <location>
        <begin position="52"/>
        <end position="71"/>
    </location>
</feature>
<feature type="domain" description="Helix-hairpin-helix DNA-binding motif class 1" evidence="1">
    <location>
        <begin position="82"/>
        <end position="101"/>
    </location>
</feature>
<dbReference type="PANTHER" id="PTHR21180:SF32">
    <property type="entry name" value="ENDONUCLEASE_EXONUCLEASE_PHOSPHATASE FAMILY DOMAIN-CONTAINING PROTEIN 1"/>
    <property type="match status" value="1"/>
</dbReference>
<evidence type="ECO:0000313" key="2">
    <source>
        <dbReference type="EMBL" id="PTL94488.1"/>
    </source>
</evidence>
<protein>
    <submittedName>
        <fullName evidence="2">Competence protein ComEA</fullName>
    </submittedName>
</protein>
<keyword evidence="3" id="KW-1185">Reference proteome</keyword>
<evidence type="ECO:0000313" key="3">
    <source>
        <dbReference type="Proteomes" id="UP000241895"/>
    </source>
</evidence>
<dbReference type="PANTHER" id="PTHR21180">
    <property type="entry name" value="ENDONUCLEASE/EXONUCLEASE/PHOSPHATASE FAMILY DOMAIN-CONTAINING PROTEIN 1"/>
    <property type="match status" value="1"/>
</dbReference>
<sequence>MNDNSSTLSASKRSRLWTIALLALTWMLLAQPVMAEEQLSIEPININEASVELLAELPGIGPGKAQAIVEDRQANGPFTTIEDLTRVKGIGDATVARLKDEISLR</sequence>
<comment type="caution">
    <text evidence="2">The sequence shown here is derived from an EMBL/GenBank/DDBJ whole genome shotgun (WGS) entry which is preliminary data.</text>
</comment>
<dbReference type="InterPro" id="IPR004509">
    <property type="entry name" value="Competence_ComEA_HhH"/>
</dbReference>
<evidence type="ECO:0000259" key="1">
    <source>
        <dbReference type="SMART" id="SM00278"/>
    </source>
</evidence>